<evidence type="ECO:0000256" key="1">
    <source>
        <dbReference type="SAM" id="MobiDB-lite"/>
    </source>
</evidence>
<reference evidence="3 4" key="1">
    <citation type="submission" date="2023-06" db="EMBL/GenBank/DDBJ databases">
        <title>Sporosarcina sp. nov., isolated from Korean traditional fermented seafood 'Jeotgal'.</title>
        <authorList>
            <person name="Yang A.I."/>
            <person name="Shin N.-R."/>
        </authorList>
    </citation>
    <scope>NUCLEOTIDE SEQUENCE [LARGE SCALE GENOMIC DNA]</scope>
    <source>
        <strain evidence="3 4">KCTC13119</strain>
    </source>
</reference>
<feature type="region of interest" description="Disordered" evidence="1">
    <location>
        <begin position="81"/>
        <end position="112"/>
    </location>
</feature>
<dbReference type="PANTHER" id="PTHR37304">
    <property type="entry name" value="MEMBRANE PROTEIN-RELATED"/>
    <property type="match status" value="1"/>
</dbReference>
<dbReference type="PANTHER" id="PTHR37304:SF1">
    <property type="entry name" value="MEMBRANE PROTEIN"/>
    <property type="match status" value="1"/>
</dbReference>
<comment type="caution">
    <text evidence="3">The sequence shown here is derived from an EMBL/GenBank/DDBJ whole genome shotgun (WGS) entry which is preliminary data.</text>
</comment>
<dbReference type="EMBL" id="JAUBDI010000006">
    <property type="protein sequence ID" value="MDW0113140.1"/>
    <property type="molecule type" value="Genomic_DNA"/>
</dbReference>
<keyword evidence="2" id="KW-0472">Membrane</keyword>
<sequence>MSVLSRIALTLVIIGALNWGLIGFFQFDLVATLFGGQDAALSRIVYGLVGLSGLVCLGLLFKPNEEVDTVSDRHTRYSNANLGTEFGEEPDFKKEREAAKKKAVKRQMDELD</sequence>
<keyword evidence="4" id="KW-1185">Reference proteome</keyword>
<proteinExistence type="predicted"/>
<protein>
    <submittedName>
        <fullName evidence="3">DUF378 domain-containing protein</fullName>
    </submittedName>
</protein>
<evidence type="ECO:0000313" key="3">
    <source>
        <dbReference type="EMBL" id="MDW0113140.1"/>
    </source>
</evidence>
<name>A0ABU4G9X7_9BACL</name>
<dbReference type="Pfam" id="PF04070">
    <property type="entry name" value="DUF378"/>
    <property type="match status" value="1"/>
</dbReference>
<feature type="compositionally biased region" description="Basic and acidic residues" evidence="1">
    <location>
        <begin position="90"/>
        <end position="112"/>
    </location>
</feature>
<feature type="transmembrane region" description="Helical" evidence="2">
    <location>
        <begin position="39"/>
        <end position="61"/>
    </location>
</feature>
<keyword evidence="2" id="KW-0812">Transmembrane</keyword>
<dbReference type="RefSeq" id="WP_317943300.1">
    <property type="nucleotide sequence ID" value="NZ_JAUBDI010000006.1"/>
</dbReference>
<organism evidence="3 4">
    <name type="scientific">Sporosarcina saromensis</name>
    <dbReference type="NCBI Taxonomy" id="359365"/>
    <lineage>
        <taxon>Bacteria</taxon>
        <taxon>Bacillati</taxon>
        <taxon>Bacillota</taxon>
        <taxon>Bacilli</taxon>
        <taxon>Bacillales</taxon>
        <taxon>Caryophanaceae</taxon>
        <taxon>Sporosarcina</taxon>
    </lineage>
</organism>
<accession>A0ABU4G9X7</accession>
<keyword evidence="2" id="KW-1133">Transmembrane helix</keyword>
<feature type="transmembrane region" description="Helical" evidence="2">
    <location>
        <begin position="7"/>
        <end position="27"/>
    </location>
</feature>
<gene>
    <name evidence="3" type="ORF">QT711_08070</name>
</gene>
<evidence type="ECO:0000256" key="2">
    <source>
        <dbReference type="SAM" id="Phobius"/>
    </source>
</evidence>
<dbReference type="InterPro" id="IPR007211">
    <property type="entry name" value="DUF378"/>
</dbReference>
<evidence type="ECO:0000313" key="4">
    <source>
        <dbReference type="Proteomes" id="UP001282284"/>
    </source>
</evidence>
<dbReference type="Proteomes" id="UP001282284">
    <property type="component" value="Unassembled WGS sequence"/>
</dbReference>